<evidence type="ECO:0000259" key="1">
    <source>
        <dbReference type="Pfam" id="PF00144"/>
    </source>
</evidence>
<sequence>MECRHVPGFTLSVVKGGDVWARGFGRADISAGVPVDNSTLFAIGSVTKSFTMVLLGILLTEKKLDWTAKVMEILGPEYGFVDEYRTRESTLKDLLSHRTGLDGHEFGVISGYPETVSREELSKNLKFLPEKKAFRDGFIYNNYMYMLLGHVAEKLGGETWENLITSRVLTPIGMSSSKLLKQPSDVFIYGVAQPYILRDGQFANGTRSIYTIRPMEPSGAILSNGVDMAKYIRFIINMGKTDKGEQLLDTELLKQAFIGIISDTSDNYRTNFFLTQPTFPAFEIPLGYGHAFTEAFYNGNRRVDHSGGVFSYITLLWIFPDQHIGIFASTNGPAVNALQMKALTTTFYHVSDILLGYKPWINVTNACTFPGPWRNDTVTEFGAGEISRELRNAKEYTGFYGNNVLSGIHVESDDKSNTSLKFTMGLLNGYLQSTTDHDRFMMEIMSPAEFYAPFMDKNNVTMKFHVTFLRYNNECTLLQLHFNMPLNFTKQGYITSTRGQAVNNGQGLTTSINCVISVLAYSFANNP</sequence>
<dbReference type="Pfam" id="PF00144">
    <property type="entry name" value="Beta-lactamase"/>
    <property type="match status" value="1"/>
</dbReference>
<evidence type="ECO:0000313" key="2">
    <source>
        <dbReference type="EMBL" id="KAH3843701.1"/>
    </source>
</evidence>
<dbReference type="AlphaFoldDB" id="A0A9D4KRB2"/>
<accession>A0A9D4KRB2</accession>
<dbReference type="EMBL" id="JAIWYP010000004">
    <property type="protein sequence ID" value="KAH3843701.1"/>
    <property type="molecule type" value="Genomic_DNA"/>
</dbReference>
<dbReference type="Proteomes" id="UP000828390">
    <property type="component" value="Unassembled WGS sequence"/>
</dbReference>
<protein>
    <recommendedName>
        <fullName evidence="1">Beta-lactamase-related domain-containing protein</fullName>
    </recommendedName>
</protein>
<gene>
    <name evidence="2" type="ORF">DPMN_117230</name>
</gene>
<dbReference type="PANTHER" id="PTHR46825">
    <property type="entry name" value="D-ALANYL-D-ALANINE-CARBOXYPEPTIDASE/ENDOPEPTIDASE AMPH"/>
    <property type="match status" value="1"/>
</dbReference>
<dbReference type="InterPro" id="IPR050491">
    <property type="entry name" value="AmpC-like"/>
</dbReference>
<dbReference type="Gene3D" id="3.40.710.10">
    <property type="entry name" value="DD-peptidase/beta-lactamase superfamily"/>
    <property type="match status" value="1"/>
</dbReference>
<dbReference type="InterPro" id="IPR001466">
    <property type="entry name" value="Beta-lactam-related"/>
</dbReference>
<dbReference type="SUPFAM" id="SSF56601">
    <property type="entry name" value="beta-lactamase/transpeptidase-like"/>
    <property type="match status" value="1"/>
</dbReference>
<reference evidence="2" key="2">
    <citation type="submission" date="2020-11" db="EMBL/GenBank/DDBJ databases">
        <authorList>
            <person name="McCartney M.A."/>
            <person name="Auch B."/>
            <person name="Kono T."/>
            <person name="Mallez S."/>
            <person name="Becker A."/>
            <person name="Gohl D.M."/>
            <person name="Silverstein K.A.T."/>
            <person name="Koren S."/>
            <person name="Bechman K.B."/>
            <person name="Herman A."/>
            <person name="Abrahante J.E."/>
            <person name="Garbe J."/>
        </authorList>
    </citation>
    <scope>NUCLEOTIDE SEQUENCE</scope>
    <source>
        <strain evidence="2">Duluth1</strain>
        <tissue evidence="2">Whole animal</tissue>
    </source>
</reference>
<proteinExistence type="predicted"/>
<evidence type="ECO:0000313" key="3">
    <source>
        <dbReference type="Proteomes" id="UP000828390"/>
    </source>
</evidence>
<dbReference type="PANTHER" id="PTHR46825:SF15">
    <property type="entry name" value="BETA-LACTAMASE-RELATED DOMAIN-CONTAINING PROTEIN"/>
    <property type="match status" value="1"/>
</dbReference>
<organism evidence="2 3">
    <name type="scientific">Dreissena polymorpha</name>
    <name type="common">Zebra mussel</name>
    <name type="synonym">Mytilus polymorpha</name>
    <dbReference type="NCBI Taxonomy" id="45954"/>
    <lineage>
        <taxon>Eukaryota</taxon>
        <taxon>Metazoa</taxon>
        <taxon>Spiralia</taxon>
        <taxon>Lophotrochozoa</taxon>
        <taxon>Mollusca</taxon>
        <taxon>Bivalvia</taxon>
        <taxon>Autobranchia</taxon>
        <taxon>Heteroconchia</taxon>
        <taxon>Euheterodonta</taxon>
        <taxon>Imparidentia</taxon>
        <taxon>Neoheterodontei</taxon>
        <taxon>Myida</taxon>
        <taxon>Dreissenoidea</taxon>
        <taxon>Dreissenidae</taxon>
        <taxon>Dreissena</taxon>
    </lineage>
</organism>
<keyword evidence="3" id="KW-1185">Reference proteome</keyword>
<name>A0A9D4KRB2_DREPO</name>
<dbReference type="InterPro" id="IPR012338">
    <property type="entry name" value="Beta-lactam/transpept-like"/>
</dbReference>
<feature type="domain" description="Beta-lactamase-related" evidence="1">
    <location>
        <begin position="4"/>
        <end position="334"/>
    </location>
</feature>
<comment type="caution">
    <text evidence="2">The sequence shown here is derived from an EMBL/GenBank/DDBJ whole genome shotgun (WGS) entry which is preliminary data.</text>
</comment>
<reference evidence="2" key="1">
    <citation type="journal article" date="2019" name="bioRxiv">
        <title>The Genome of the Zebra Mussel, Dreissena polymorpha: A Resource for Invasive Species Research.</title>
        <authorList>
            <person name="McCartney M.A."/>
            <person name="Auch B."/>
            <person name="Kono T."/>
            <person name="Mallez S."/>
            <person name="Zhang Y."/>
            <person name="Obille A."/>
            <person name="Becker A."/>
            <person name="Abrahante J.E."/>
            <person name="Garbe J."/>
            <person name="Badalamenti J.P."/>
            <person name="Herman A."/>
            <person name="Mangelson H."/>
            <person name="Liachko I."/>
            <person name="Sullivan S."/>
            <person name="Sone E.D."/>
            <person name="Koren S."/>
            <person name="Silverstein K.A.T."/>
            <person name="Beckman K.B."/>
            <person name="Gohl D.M."/>
        </authorList>
    </citation>
    <scope>NUCLEOTIDE SEQUENCE</scope>
    <source>
        <strain evidence="2">Duluth1</strain>
        <tissue evidence="2">Whole animal</tissue>
    </source>
</reference>